<dbReference type="EMBL" id="JACGWN010000016">
    <property type="protein sequence ID" value="KAL0394081.1"/>
    <property type="molecule type" value="Genomic_DNA"/>
</dbReference>
<reference evidence="7" key="1">
    <citation type="submission" date="2020-06" db="EMBL/GenBank/DDBJ databases">
        <authorList>
            <person name="Li T."/>
            <person name="Hu X."/>
            <person name="Zhang T."/>
            <person name="Song X."/>
            <person name="Zhang H."/>
            <person name="Dai N."/>
            <person name="Sheng W."/>
            <person name="Hou X."/>
            <person name="Wei L."/>
        </authorList>
    </citation>
    <scope>NUCLEOTIDE SEQUENCE</scope>
    <source>
        <strain evidence="7">KEN1</strain>
        <tissue evidence="7">Leaf</tissue>
    </source>
</reference>
<sequence length="606" mass="68149">MTEVFSVADMARIMSCSAPTFPVMISCSAESSSSSRPPRIGLPKPSTSTNYSSSVSASAAYRKISTTIDTLPRTIKETSLKLLDDFVDRVFEFVDQPYLPSQSNFAPVDEIGEPVQATLVHGSIPHDFPEGVYIRNGSNPLHGAQKSAVSIFGKSNNIWVEGEGMIHALYFNKHDDSSSDANWTTFYNNKYVSTDTFELEKQRKKPVFLPSTEGDPSAVLAAFLLNQMRFGMANKTMSNTNVFEHAGKYYSITEIDVAPYEIDIQTLETLGRTWDEIAESWNRQFTSHPKKAPGTGELVIMGIDAKKPYLVLGVISADGKKVLHKVDMKFERIILFHEMGVTQKIIRYEKDKYARIGVMPRYGDVDSVRWFEVKPCCAFHIINCYEEDDEVVVMACIAQDSIIPGPDLGKDKMEWFSRGFKKVSSYHENMEEGFLFARPYEWRMNMKTGQVKEKYLVALDFAMDFPMINDNFIGVKNKFAYTQVVDSAASSAAGMVKYGGLAKVCLQERNVKLLEGEDAEEYRKIEYHMFPENSFCTGASFVAKQGAAEEDDGWLITFVHNEDTNISEVYIVDAKKISSEAVAKIRLPCRVPYGFHGAYMPLIKHD</sequence>
<protein>
    <submittedName>
        <fullName evidence="7">Carotenoid 9,10(9',10')-cleavage dioxygenase 1</fullName>
    </submittedName>
</protein>
<evidence type="ECO:0000256" key="3">
    <source>
        <dbReference type="ARBA" id="ARBA00022964"/>
    </source>
</evidence>
<organism evidence="7">
    <name type="scientific">Sesamum latifolium</name>
    <dbReference type="NCBI Taxonomy" id="2727402"/>
    <lineage>
        <taxon>Eukaryota</taxon>
        <taxon>Viridiplantae</taxon>
        <taxon>Streptophyta</taxon>
        <taxon>Embryophyta</taxon>
        <taxon>Tracheophyta</taxon>
        <taxon>Spermatophyta</taxon>
        <taxon>Magnoliopsida</taxon>
        <taxon>eudicotyledons</taxon>
        <taxon>Gunneridae</taxon>
        <taxon>Pentapetalae</taxon>
        <taxon>asterids</taxon>
        <taxon>lamiids</taxon>
        <taxon>Lamiales</taxon>
        <taxon>Pedaliaceae</taxon>
        <taxon>Sesamum</taxon>
    </lineage>
</organism>
<keyword evidence="3 7" id="KW-0223">Dioxygenase</keyword>
<dbReference type="GO" id="GO:0016121">
    <property type="term" value="P:carotene catabolic process"/>
    <property type="evidence" value="ECO:0007669"/>
    <property type="project" value="TreeGrafter"/>
</dbReference>
<evidence type="ECO:0000256" key="2">
    <source>
        <dbReference type="ARBA" id="ARBA00022723"/>
    </source>
</evidence>
<dbReference type="GO" id="GO:0010436">
    <property type="term" value="F:carotenoid dioxygenase activity"/>
    <property type="evidence" value="ECO:0007669"/>
    <property type="project" value="TreeGrafter"/>
</dbReference>
<dbReference type="AlphaFoldDB" id="A0AAW2SR10"/>
<feature type="region of interest" description="Disordered" evidence="6">
    <location>
        <begin position="30"/>
        <end position="52"/>
    </location>
</feature>
<feature type="binding site" evidence="5">
    <location>
        <position position="288"/>
    </location>
    <ligand>
        <name>Fe cation</name>
        <dbReference type="ChEBI" id="CHEBI:24875"/>
        <note>catalytic</note>
    </ligand>
</feature>
<evidence type="ECO:0000256" key="6">
    <source>
        <dbReference type="SAM" id="MobiDB-lite"/>
    </source>
</evidence>
<reference evidence="7" key="2">
    <citation type="journal article" date="2024" name="Plant">
        <title>Genomic evolution and insights into agronomic trait innovations of Sesamum species.</title>
        <authorList>
            <person name="Miao H."/>
            <person name="Wang L."/>
            <person name="Qu L."/>
            <person name="Liu H."/>
            <person name="Sun Y."/>
            <person name="Le M."/>
            <person name="Wang Q."/>
            <person name="Wei S."/>
            <person name="Zheng Y."/>
            <person name="Lin W."/>
            <person name="Duan Y."/>
            <person name="Cao H."/>
            <person name="Xiong S."/>
            <person name="Wang X."/>
            <person name="Wei L."/>
            <person name="Li C."/>
            <person name="Ma Q."/>
            <person name="Ju M."/>
            <person name="Zhao R."/>
            <person name="Li G."/>
            <person name="Mu C."/>
            <person name="Tian Q."/>
            <person name="Mei H."/>
            <person name="Zhang T."/>
            <person name="Gao T."/>
            <person name="Zhang H."/>
        </authorList>
    </citation>
    <scope>NUCLEOTIDE SEQUENCE</scope>
    <source>
        <strain evidence="7">KEN1</strain>
    </source>
</reference>
<feature type="binding site" evidence="5">
    <location>
        <position position="596"/>
    </location>
    <ligand>
        <name>Fe cation</name>
        <dbReference type="ChEBI" id="CHEBI:24875"/>
        <note>catalytic</note>
    </ligand>
</feature>
<evidence type="ECO:0000256" key="1">
    <source>
        <dbReference type="ARBA" id="ARBA00006787"/>
    </source>
</evidence>
<dbReference type="PANTHER" id="PTHR10543">
    <property type="entry name" value="BETA-CAROTENE DIOXYGENASE"/>
    <property type="match status" value="1"/>
</dbReference>
<evidence type="ECO:0000313" key="7">
    <source>
        <dbReference type="EMBL" id="KAL0394081.1"/>
    </source>
</evidence>
<dbReference type="InterPro" id="IPR004294">
    <property type="entry name" value="Carotenoid_Oase"/>
</dbReference>
<feature type="binding site" evidence="5">
    <location>
        <position position="337"/>
    </location>
    <ligand>
        <name>Fe cation</name>
        <dbReference type="ChEBI" id="CHEBI:24875"/>
        <note>catalytic</note>
    </ligand>
</feature>
<dbReference type="GO" id="GO:0009570">
    <property type="term" value="C:chloroplast stroma"/>
    <property type="evidence" value="ECO:0007669"/>
    <property type="project" value="TreeGrafter"/>
</dbReference>
<dbReference type="PANTHER" id="PTHR10543:SF142">
    <property type="entry name" value="OS06G0162550 PROTEIN"/>
    <property type="match status" value="1"/>
</dbReference>
<accession>A0AAW2SR10</accession>
<keyword evidence="4 5" id="KW-0408">Iron</keyword>
<dbReference type="GO" id="GO:0046872">
    <property type="term" value="F:metal ion binding"/>
    <property type="evidence" value="ECO:0007669"/>
    <property type="project" value="UniProtKB-KW"/>
</dbReference>
<feature type="binding site" evidence="5">
    <location>
        <position position="380"/>
    </location>
    <ligand>
        <name>Fe cation</name>
        <dbReference type="ChEBI" id="CHEBI:24875"/>
        <note>catalytic</note>
    </ligand>
</feature>
<comment type="similarity">
    <text evidence="1">Belongs to the carotenoid oxygenase family.</text>
</comment>
<gene>
    <name evidence="7" type="ORF">Slati_4374300</name>
</gene>
<dbReference type="Pfam" id="PF03055">
    <property type="entry name" value="RPE65"/>
    <property type="match status" value="2"/>
</dbReference>
<keyword evidence="3 7" id="KW-0560">Oxidoreductase</keyword>
<proteinExistence type="inferred from homology"/>
<evidence type="ECO:0000256" key="5">
    <source>
        <dbReference type="PIRSR" id="PIRSR604294-1"/>
    </source>
</evidence>
<name>A0AAW2SR10_9LAMI</name>
<evidence type="ECO:0000256" key="4">
    <source>
        <dbReference type="ARBA" id="ARBA00023004"/>
    </source>
</evidence>
<comment type="cofactor">
    <cofactor evidence="5">
        <name>Fe(2+)</name>
        <dbReference type="ChEBI" id="CHEBI:29033"/>
    </cofactor>
    <text evidence="5">Binds 1 Fe(2+) ion per subunit.</text>
</comment>
<keyword evidence="2 5" id="KW-0479">Metal-binding</keyword>
<comment type="caution">
    <text evidence="7">The sequence shown here is derived from an EMBL/GenBank/DDBJ whole genome shotgun (WGS) entry which is preliminary data.</text>
</comment>